<organism evidence="1">
    <name type="scientific">Salvia splendens</name>
    <name type="common">Scarlet sage</name>
    <dbReference type="NCBI Taxonomy" id="180675"/>
    <lineage>
        <taxon>Eukaryota</taxon>
        <taxon>Viridiplantae</taxon>
        <taxon>Streptophyta</taxon>
        <taxon>Embryophyta</taxon>
        <taxon>Tracheophyta</taxon>
        <taxon>Spermatophyta</taxon>
        <taxon>Magnoliopsida</taxon>
        <taxon>eudicotyledons</taxon>
        <taxon>Gunneridae</taxon>
        <taxon>Pentapetalae</taxon>
        <taxon>asterids</taxon>
        <taxon>lamiids</taxon>
        <taxon>Lamiales</taxon>
        <taxon>Lamiaceae</taxon>
        <taxon>Nepetoideae</taxon>
        <taxon>Mentheae</taxon>
        <taxon>Salviinae</taxon>
        <taxon>Salvia</taxon>
        <taxon>Salvia subgen. Calosphace</taxon>
        <taxon>core Calosphace</taxon>
    </lineage>
</organism>
<evidence type="ECO:0000313" key="1">
    <source>
        <dbReference type="EMBL" id="KAG6435353.1"/>
    </source>
</evidence>
<dbReference type="AlphaFoldDB" id="A0A8X8YLY4"/>
<name>A0A8X8YLY4_SALSN</name>
<comment type="caution">
    <text evidence="1">The sequence shown here is derived from an EMBL/GenBank/DDBJ whole genome shotgun (WGS) entry which is preliminary data.</text>
</comment>
<dbReference type="EMBL" id="PNBA02000001">
    <property type="protein sequence ID" value="KAG6435353.1"/>
    <property type="molecule type" value="Genomic_DNA"/>
</dbReference>
<gene>
    <name evidence="1" type="ORF">SASPL_100225</name>
</gene>
<sequence>MACRDNLPGSKFDRLKWEMATTSTAPFIEEDFILPVLVLDWRIGKESCNVAKTRGDAFGCKANSRCVDFDGNVGGLPRTGMPRYGICIRISTSPPYGLWVV</sequence>
<evidence type="ECO:0000313" key="2">
    <source>
        <dbReference type="Proteomes" id="UP000298416"/>
    </source>
</evidence>
<proteinExistence type="predicted"/>
<dbReference type="Proteomes" id="UP000298416">
    <property type="component" value="Unassembled WGS sequence"/>
</dbReference>
<reference evidence="1" key="1">
    <citation type="submission" date="2018-01" db="EMBL/GenBank/DDBJ databases">
        <authorList>
            <person name="Mao J.F."/>
        </authorList>
    </citation>
    <scope>NUCLEOTIDE SEQUENCE</scope>
    <source>
        <strain evidence="1">Huo1</strain>
        <tissue evidence="1">Leaf</tissue>
    </source>
</reference>
<reference evidence="1" key="2">
    <citation type="submission" date="2020-08" db="EMBL/GenBank/DDBJ databases">
        <title>Plant Genome Project.</title>
        <authorList>
            <person name="Zhang R.-G."/>
        </authorList>
    </citation>
    <scope>NUCLEOTIDE SEQUENCE</scope>
    <source>
        <strain evidence="1">Huo1</strain>
        <tissue evidence="1">Leaf</tissue>
    </source>
</reference>
<keyword evidence="2" id="KW-1185">Reference proteome</keyword>
<protein>
    <submittedName>
        <fullName evidence="1">Uncharacterized protein</fullName>
    </submittedName>
</protein>
<accession>A0A8X8YLY4</accession>